<organism evidence="2 3">
    <name type="scientific">Intestinibacter bartlettii CAG:1329</name>
    <dbReference type="NCBI Taxonomy" id="1263063"/>
    <lineage>
        <taxon>Bacteria</taxon>
        <taxon>Bacillati</taxon>
        <taxon>Bacillota</taxon>
        <taxon>Clostridia</taxon>
        <taxon>Peptostreptococcales</taxon>
        <taxon>Peptostreptococcaceae</taxon>
        <taxon>Intestinibacter</taxon>
    </lineage>
</organism>
<reference evidence="2" key="1">
    <citation type="submission" date="2012-11" db="EMBL/GenBank/DDBJ databases">
        <title>Dependencies among metagenomic species, viruses, plasmids and units of genetic variation.</title>
        <authorList>
            <person name="Nielsen H.B."/>
            <person name="Almeida M."/>
            <person name="Juncker A.S."/>
            <person name="Rasmussen S."/>
            <person name="Li J."/>
            <person name="Sunagawa S."/>
            <person name="Plichta D."/>
            <person name="Gautier L."/>
            <person name="Le Chatelier E."/>
            <person name="Peletier E."/>
            <person name="Bonde I."/>
            <person name="Nielsen T."/>
            <person name="Manichanh C."/>
            <person name="Arumugam M."/>
            <person name="Batto J."/>
            <person name="Santos M.B.Q.D."/>
            <person name="Blom N."/>
            <person name="Borruel N."/>
            <person name="Burgdorf K.S."/>
            <person name="Boumezbeur F."/>
            <person name="Casellas F."/>
            <person name="Dore J."/>
            <person name="Guarner F."/>
            <person name="Hansen T."/>
            <person name="Hildebrand F."/>
            <person name="Kaas R.S."/>
            <person name="Kennedy S."/>
            <person name="Kristiansen K."/>
            <person name="Kultima J.R."/>
            <person name="Leonard P."/>
            <person name="Levenez F."/>
            <person name="Lund O."/>
            <person name="Moumen B."/>
            <person name="Le Paslier D."/>
            <person name="Pons N."/>
            <person name="Pedersen O."/>
            <person name="Prifti E."/>
            <person name="Qin J."/>
            <person name="Raes J."/>
            <person name="Tap J."/>
            <person name="Tims S."/>
            <person name="Ussery D.W."/>
            <person name="Yamada T."/>
            <person name="MetaHit consortium"/>
            <person name="Renault P."/>
            <person name="Sicheritz-Ponten T."/>
            <person name="Bork P."/>
            <person name="Wang J."/>
            <person name="Brunak S."/>
            <person name="Ehrlich S.D."/>
        </authorList>
    </citation>
    <scope>NUCLEOTIDE SEQUENCE [LARGE SCALE GENOMIC DNA]</scope>
</reference>
<evidence type="ECO:0000313" key="2">
    <source>
        <dbReference type="EMBL" id="CDA11813.1"/>
    </source>
</evidence>
<name>R5X832_9FIRM</name>
<dbReference type="EMBL" id="CBBD010000061">
    <property type="protein sequence ID" value="CDA11813.1"/>
    <property type="molecule type" value="Genomic_DNA"/>
</dbReference>
<dbReference type="AlphaFoldDB" id="R5X832"/>
<feature type="compositionally biased region" description="Basic residues" evidence="1">
    <location>
        <begin position="28"/>
        <end position="39"/>
    </location>
</feature>
<evidence type="ECO:0000313" key="3">
    <source>
        <dbReference type="Proteomes" id="UP000017980"/>
    </source>
</evidence>
<sequence>MHEGHHGIFDDIEDMDDLFGISEDHNHGHNHKHEHNHNHEHHDHEDKHDNSEHHHKKKFSLFNKKKSDK</sequence>
<gene>
    <name evidence="2" type="ORF">BN488_00263</name>
</gene>
<feature type="compositionally biased region" description="Basic residues" evidence="1">
    <location>
        <begin position="53"/>
        <end position="69"/>
    </location>
</feature>
<feature type="compositionally biased region" description="Basic and acidic residues" evidence="1">
    <location>
        <begin position="40"/>
        <end position="52"/>
    </location>
</feature>
<feature type="region of interest" description="Disordered" evidence="1">
    <location>
        <begin position="19"/>
        <end position="69"/>
    </location>
</feature>
<comment type="caution">
    <text evidence="2">The sequence shown here is derived from an EMBL/GenBank/DDBJ whole genome shotgun (WGS) entry which is preliminary data.</text>
</comment>
<accession>R5X832</accession>
<evidence type="ECO:0000256" key="1">
    <source>
        <dbReference type="SAM" id="MobiDB-lite"/>
    </source>
</evidence>
<protein>
    <submittedName>
        <fullName evidence="2">Uncharacterized protein</fullName>
    </submittedName>
</protein>
<dbReference type="RefSeq" id="WP_022070751.1">
    <property type="nucleotide sequence ID" value="NZ_HF999307.1"/>
</dbReference>
<dbReference type="Proteomes" id="UP000017980">
    <property type="component" value="Unassembled WGS sequence"/>
</dbReference>
<proteinExistence type="predicted"/>